<dbReference type="AlphaFoldDB" id="A0ABD3Q498"/>
<dbReference type="PANTHER" id="PTHR45713">
    <property type="entry name" value="FTP DOMAIN-CONTAINING PROTEIN"/>
    <property type="match status" value="1"/>
</dbReference>
<sequence length="840" mass="90567">MHYCSLLLLLLCQGTHGKLRESPSRRVQGETSACKDGTDCTSDTCKAIAEEEATKEVCEGVSNSVAVSSAMARNAATNPRGKTLAVQQTSPFCVKFNDQSNTEGFYKCPGVYGNIDINDFGADDPINPLTMDNFLHLSDRSGGSLACGTGNEYTGDWTTLSKSTCHELCFDVKLFYDGCHSGVPGCNLNASNSGYYLEIYPSIILQGGPPTFFRAVFRANNFMTDEDGSSPEWRRICAPLSPLNSTGNLPSNEFGYWFMTTPNDILSGGAAVSGPPSPDSAWPALLADITAIQLPVDFTSNPAERIGYDNICIEERDCTDPCDPQPLCYWQYEWSCEGARREEWYSRFTELVSLVQTFPDKFCICKILRESCQDLCGIAEQQFAALLLNIASANLSPDCCVKECDNCVHQTTSIVRLVDTLLASSSRSDYDCSRALQFLTGINQDEILCDSCSCAQTDECLKNNGSCVPKERCIPSATVACKDYMCGPDDGTSECTCKIAYPLTGSPASDKPTASPVTKIPTAIPTDKPTTNPVTTIPTTNSTTGKPTASPVTKIPTTNPTTVKPTTNPVTKIPTGSPTTNKPVIITTQPATVKPTPGDITPFPVGCMAIDQECELAKGQCVKKCLTTDVTKCLEDLCRPNDGTNDACYCKIELCDDQENKCRLKNGICVGPNDCDPITEKCDFALCGDKCVCKIKKLIASYVKIELGTGQNIAMFEFQVFSSGQNVASGKSSTQSSTFKNFQASLALDGRVDTFSHTDVASGGVPVSWEVDLGGDFPIDTVRVLNRSCGGSNDPTGCFCRLSQANLFLIDKDGLVVATQSFGNTCGIPEITFDEFYVPE</sequence>
<evidence type="ECO:0000256" key="1">
    <source>
        <dbReference type="SAM" id="MobiDB-lite"/>
    </source>
</evidence>
<accession>A0ABD3Q498</accession>
<dbReference type="Gene3D" id="2.60.120.260">
    <property type="entry name" value="Galactose-binding domain-like"/>
    <property type="match status" value="1"/>
</dbReference>
<keyword evidence="2" id="KW-0732">Signal</keyword>
<protein>
    <submittedName>
        <fullName evidence="3">Uncharacterized protein</fullName>
    </submittedName>
</protein>
<dbReference type="SUPFAM" id="SSF49785">
    <property type="entry name" value="Galactose-binding domain-like"/>
    <property type="match status" value="1"/>
</dbReference>
<dbReference type="InterPro" id="IPR051941">
    <property type="entry name" value="BG_Antigen-Binding_Lectin"/>
</dbReference>
<organism evidence="3 4">
    <name type="scientific">Cyclotella cryptica</name>
    <dbReference type="NCBI Taxonomy" id="29204"/>
    <lineage>
        <taxon>Eukaryota</taxon>
        <taxon>Sar</taxon>
        <taxon>Stramenopiles</taxon>
        <taxon>Ochrophyta</taxon>
        <taxon>Bacillariophyta</taxon>
        <taxon>Coscinodiscophyceae</taxon>
        <taxon>Thalassiosirophycidae</taxon>
        <taxon>Stephanodiscales</taxon>
        <taxon>Stephanodiscaceae</taxon>
        <taxon>Cyclotella</taxon>
    </lineage>
</organism>
<comment type="caution">
    <text evidence="3">The sequence shown here is derived from an EMBL/GenBank/DDBJ whole genome shotgun (WGS) entry which is preliminary data.</text>
</comment>
<dbReference type="PANTHER" id="PTHR45713:SF15">
    <property type="entry name" value="F5_8 TYPE C DOMAIN-CONTAINING PROTEIN"/>
    <property type="match status" value="1"/>
</dbReference>
<proteinExistence type="predicted"/>
<dbReference type="EMBL" id="JABMIG020000074">
    <property type="protein sequence ID" value="KAL3795147.1"/>
    <property type="molecule type" value="Genomic_DNA"/>
</dbReference>
<feature type="region of interest" description="Disordered" evidence="1">
    <location>
        <begin position="521"/>
        <end position="583"/>
    </location>
</feature>
<keyword evidence="4" id="KW-1185">Reference proteome</keyword>
<dbReference type="InterPro" id="IPR008979">
    <property type="entry name" value="Galactose-bd-like_sf"/>
</dbReference>
<reference evidence="3 4" key="1">
    <citation type="journal article" date="2020" name="G3 (Bethesda)">
        <title>Improved Reference Genome for Cyclotella cryptica CCMP332, a Model for Cell Wall Morphogenesis, Salinity Adaptation, and Lipid Production in Diatoms (Bacillariophyta).</title>
        <authorList>
            <person name="Roberts W.R."/>
            <person name="Downey K.M."/>
            <person name="Ruck E.C."/>
            <person name="Traller J.C."/>
            <person name="Alverson A.J."/>
        </authorList>
    </citation>
    <scope>NUCLEOTIDE SEQUENCE [LARGE SCALE GENOMIC DNA]</scope>
    <source>
        <strain evidence="3 4">CCMP332</strain>
    </source>
</reference>
<gene>
    <name evidence="3" type="ORF">HJC23_007375</name>
</gene>
<evidence type="ECO:0000256" key="2">
    <source>
        <dbReference type="SAM" id="SignalP"/>
    </source>
</evidence>
<evidence type="ECO:0000313" key="3">
    <source>
        <dbReference type="EMBL" id="KAL3795147.1"/>
    </source>
</evidence>
<dbReference type="Proteomes" id="UP001516023">
    <property type="component" value="Unassembled WGS sequence"/>
</dbReference>
<feature type="compositionally biased region" description="Low complexity" evidence="1">
    <location>
        <begin position="529"/>
        <end position="575"/>
    </location>
</feature>
<feature type="signal peptide" evidence="2">
    <location>
        <begin position="1"/>
        <end position="17"/>
    </location>
</feature>
<name>A0ABD3Q498_9STRA</name>
<evidence type="ECO:0000313" key="4">
    <source>
        <dbReference type="Proteomes" id="UP001516023"/>
    </source>
</evidence>
<feature type="chain" id="PRO_5044842642" evidence="2">
    <location>
        <begin position="18"/>
        <end position="840"/>
    </location>
</feature>